<organism evidence="2 3">
    <name type="scientific">Candidatus Nanogingivalis gingivitcus</name>
    <dbReference type="NCBI Taxonomy" id="2171992"/>
    <lineage>
        <taxon>Bacteria</taxon>
        <taxon>Candidatus Saccharimonadota</taxon>
        <taxon>Candidatus Nanosyncoccalia</taxon>
        <taxon>Candidatus Nanogingivales</taxon>
        <taxon>Candidatus Nanogingivalaceae</taxon>
        <taxon>Candidatus Nanogingivalis</taxon>
    </lineage>
</organism>
<dbReference type="InterPro" id="IPR038763">
    <property type="entry name" value="DHH_sf"/>
</dbReference>
<dbReference type="Gene3D" id="3.90.1640.10">
    <property type="entry name" value="inorganic pyrophosphatase (n-terminal core)"/>
    <property type="match status" value="2"/>
</dbReference>
<evidence type="ECO:0000313" key="3">
    <source>
        <dbReference type="Proteomes" id="UP001190925"/>
    </source>
</evidence>
<dbReference type="Proteomes" id="UP001190925">
    <property type="component" value="Unassembled WGS sequence"/>
</dbReference>
<feature type="region of interest" description="Disordered" evidence="1">
    <location>
        <begin position="573"/>
        <end position="602"/>
    </location>
</feature>
<feature type="compositionally biased region" description="Basic and acidic residues" evidence="1">
    <location>
        <begin position="270"/>
        <end position="287"/>
    </location>
</feature>
<reference evidence="2 3" key="2">
    <citation type="journal article" date="2020" name="Cell Rep.">
        <title>Acquisition and Adaptation of Ultra-small Parasitic Reduced Genome Bacteria to Mammalian Hosts.</title>
        <authorList>
            <person name="McLean J.S."/>
            <person name="Bor B."/>
            <person name="Kerns K.A."/>
            <person name="Liu Q."/>
            <person name="To T.T."/>
            <person name="Solden L."/>
            <person name="Hendrickson E.L."/>
            <person name="Wrighton K."/>
            <person name="Shi W."/>
            <person name="He X."/>
        </authorList>
    </citation>
    <scope>NUCLEOTIDE SEQUENCE [LARGE SCALE GENOMIC DNA]</scope>
    <source>
        <strain evidence="2 3">TM7_CMJM_G6_1_HOT_870</strain>
    </source>
</reference>
<evidence type="ECO:0000313" key="2">
    <source>
        <dbReference type="EMBL" id="RYC72580.1"/>
    </source>
</evidence>
<reference evidence="2 3" key="1">
    <citation type="journal article" date="2018" name="bioRxiv">
        <title>Evidence of independent acquisition and adaption of ultra-small bacteria to human hosts across the highly diverse yet reduced genomes of the phylum Saccharibacteria.</title>
        <authorList>
            <person name="McLean J.S."/>
            <person name="Bor B."/>
            <person name="To T.T."/>
            <person name="Liu Q."/>
            <person name="Kearns K.A."/>
            <person name="Solden L.M."/>
            <person name="Wrighton K.C."/>
            <person name="He X."/>
            <person name="Shi W."/>
        </authorList>
    </citation>
    <scope>NUCLEOTIDE SEQUENCE [LARGE SCALE GENOMIC DNA]</scope>
    <source>
        <strain evidence="2 3">TM7_CMJM_G6_1_HOT_870</strain>
    </source>
</reference>
<proteinExistence type="predicted"/>
<accession>A0ABY0FHZ7</accession>
<comment type="caution">
    <text evidence="2">The sequence shown here is derived from an EMBL/GenBank/DDBJ whole genome shotgun (WGS) entry which is preliminary data.</text>
</comment>
<dbReference type="RefSeq" id="WP_129718790.1">
    <property type="nucleotide sequence ID" value="NZ_PRLK01000005.1"/>
</dbReference>
<name>A0ABY0FHZ7_9BACT</name>
<feature type="compositionally biased region" description="Polar residues" evidence="1">
    <location>
        <begin position="573"/>
        <end position="586"/>
    </location>
</feature>
<dbReference type="PANTHER" id="PTHR47618">
    <property type="entry name" value="BIFUNCTIONAL OLIGORIBONUCLEASE AND PAP PHOSPHATASE NRNA"/>
    <property type="match status" value="1"/>
</dbReference>
<dbReference type="SUPFAM" id="SSF64182">
    <property type="entry name" value="DHH phosphoesterases"/>
    <property type="match status" value="1"/>
</dbReference>
<evidence type="ECO:0000256" key="1">
    <source>
        <dbReference type="SAM" id="MobiDB-lite"/>
    </source>
</evidence>
<dbReference type="PANTHER" id="PTHR47618:SF1">
    <property type="entry name" value="BIFUNCTIONAL OLIGORIBONUCLEASE AND PAP PHOSPHATASE NRNA"/>
    <property type="match status" value="1"/>
</dbReference>
<protein>
    <submittedName>
        <fullName evidence="2">Uncharacterized protein</fullName>
    </submittedName>
</protein>
<dbReference type="InterPro" id="IPR051319">
    <property type="entry name" value="Oligoribo/pAp-PDE_c-di-AMP_PDE"/>
</dbReference>
<sequence>MQNTNSREQVLSKLKEAESILITASNNPSVDELASALALTLAINKMGKHATAVASGKMPDALKFLRPEKTFENSVDSLRDFIIALNKEKADHLRYKLVGDHVKIFITPYRTIISEKDLEFEQGDFNVDFVLALGVTNKDHLDNALSAHGRIFHDASLGVITIGEEPSTLSDLNWHEKNASSISELVSGLIESLDKKTLVEPVATALLTGIVAETERFSNSKVTADIMSLASKLIVAGADQQLIISKLKEAEDKKQDLNVDTAAESSESNTSKEDANSLSVEHEKEQEENNSLKIPKEESLEDELTAKIDSLKQDNNAFSLLEDEKDLVPETSNKLSNSVQTESSINNELEPYIQQNNTEDTRLYQVPAEYLQSMPELPNSLENPVPEAPFVAEQLPDVNNFQPSSQTEIQMPQEELAPSVSVNNIYDIGVMPSQSYAETQVLSPSPVNNNKLESQVDGLGGINNFEEQPQPIQNNDYVLNHKPVIDQLNNVQYSAPIDIQYNNQQELNNNAAPTGDGFYNNQQTVSTSMTPEQLSSVDMGMPLPPPLPDFNSMPLPPELPPLPDFNQQIQEQASYGPQNSGNSIMTDQVYPANPSQFRIPGM</sequence>
<feature type="region of interest" description="Disordered" evidence="1">
    <location>
        <begin position="254"/>
        <end position="298"/>
    </location>
</feature>
<dbReference type="EMBL" id="PRLK01000005">
    <property type="protein sequence ID" value="RYC72580.1"/>
    <property type="molecule type" value="Genomic_DNA"/>
</dbReference>
<keyword evidence="3" id="KW-1185">Reference proteome</keyword>
<gene>
    <name evidence="2" type="ORF">G6CMJM_00383</name>
</gene>